<dbReference type="RefSeq" id="WP_159361477.1">
    <property type="nucleotide sequence ID" value="NZ_CP047394.1"/>
</dbReference>
<evidence type="ECO:0000313" key="3">
    <source>
        <dbReference type="Proteomes" id="UP000465062"/>
    </source>
</evidence>
<sequence>MMTELKSVGEVKLVGFRVVCAGDEYVQEIPKAAVRLQERKGEIQHALQPDQQIGAFIVEESSPEEDGYWIGLQVFDYGDIPTDMTTLTIPANTYGTILHQGTNHDIRQSYEQLHQWIRENGYTRSTKSWNLEIYQKGNQPGDPSDVRVELYDAILPQGEE</sequence>
<proteinExistence type="predicted"/>
<name>A0A6I6UN16_9BACI</name>
<dbReference type="KEGG" id="bvq:FHE72_05290"/>
<dbReference type="Proteomes" id="UP000465062">
    <property type="component" value="Chromosome"/>
</dbReference>
<gene>
    <name evidence="2" type="ORF">FHE72_05290</name>
</gene>
<dbReference type="InterPro" id="IPR029442">
    <property type="entry name" value="GyrI-like"/>
</dbReference>
<dbReference type="Pfam" id="PF06445">
    <property type="entry name" value="GyrI-like"/>
    <property type="match status" value="1"/>
</dbReference>
<evidence type="ECO:0000313" key="2">
    <source>
        <dbReference type="EMBL" id="QHE60521.1"/>
    </source>
</evidence>
<dbReference type="InterPro" id="IPR011256">
    <property type="entry name" value="Reg_factor_effector_dom_sf"/>
</dbReference>
<organism evidence="2 3">
    <name type="scientific">Rossellomorea vietnamensis</name>
    <dbReference type="NCBI Taxonomy" id="218284"/>
    <lineage>
        <taxon>Bacteria</taxon>
        <taxon>Bacillati</taxon>
        <taxon>Bacillota</taxon>
        <taxon>Bacilli</taxon>
        <taxon>Bacillales</taxon>
        <taxon>Bacillaceae</taxon>
        <taxon>Rossellomorea</taxon>
    </lineage>
</organism>
<dbReference type="Gene3D" id="3.20.80.10">
    <property type="entry name" value="Regulatory factor, effector binding domain"/>
    <property type="match status" value="1"/>
</dbReference>
<dbReference type="SMART" id="SM00871">
    <property type="entry name" value="AraC_E_bind"/>
    <property type="match status" value="1"/>
</dbReference>
<evidence type="ECO:0000259" key="1">
    <source>
        <dbReference type="SMART" id="SM00871"/>
    </source>
</evidence>
<protein>
    <submittedName>
        <fullName evidence="2">AraC family transcriptional regulator</fullName>
    </submittedName>
</protein>
<accession>A0A6I6UN16</accession>
<reference evidence="2 3" key="1">
    <citation type="submission" date="2019-06" db="EMBL/GenBank/DDBJ databases">
        <title>An operon consisting of a P-type ATPase gene and a transcriptional regular gene given the different cadmium resistance in Bacillus vietamensis 151-6 and Bacillus marisflavi 151-25.</title>
        <authorList>
            <person name="Yu X."/>
        </authorList>
    </citation>
    <scope>NUCLEOTIDE SEQUENCE [LARGE SCALE GENOMIC DNA]</scope>
    <source>
        <strain evidence="2 3">151-6</strain>
    </source>
</reference>
<feature type="domain" description="AraC effector-binding" evidence="1">
    <location>
        <begin position="1"/>
        <end position="155"/>
    </location>
</feature>
<dbReference type="InterPro" id="IPR010499">
    <property type="entry name" value="AraC_E-bd"/>
</dbReference>
<dbReference type="EMBL" id="CP047394">
    <property type="protein sequence ID" value="QHE60521.1"/>
    <property type="molecule type" value="Genomic_DNA"/>
</dbReference>
<dbReference type="AlphaFoldDB" id="A0A6I6UN16"/>
<dbReference type="SUPFAM" id="SSF55136">
    <property type="entry name" value="Probable bacterial effector-binding domain"/>
    <property type="match status" value="1"/>
</dbReference>